<dbReference type="InterPro" id="IPR022519">
    <property type="entry name" value="Gloeo/Verruco_rpt"/>
</dbReference>
<comment type="caution">
    <text evidence="3">The sequence shown here is derived from an EMBL/GenBank/DDBJ whole genome shotgun (WGS) entry which is preliminary data.</text>
</comment>
<proteinExistence type="predicted"/>
<evidence type="ECO:0000259" key="2">
    <source>
        <dbReference type="Pfam" id="PF18962"/>
    </source>
</evidence>
<sequence length="162" mass="17904">MYGTTGTGGINDIGSIFKVKPDGTSFSKLIDFDGNTHGSYPRRSLISDGALLYGMTSSGGENNQGVIFKLSLENLGNTEVNIRQNITIYPNPSNGLIKLETSLLTQLQIQVYNILGEIIKEQSVINQQTVIDLTNYSARVYIIKVYDNDNTKNVMHEKILIK</sequence>
<dbReference type="NCBIfam" id="TIGR04183">
    <property type="entry name" value="Por_Secre_tail"/>
    <property type="match status" value="1"/>
</dbReference>
<evidence type="ECO:0000313" key="4">
    <source>
        <dbReference type="Proteomes" id="UP000817854"/>
    </source>
</evidence>
<dbReference type="Pfam" id="PF18962">
    <property type="entry name" value="Por_Secre_tail"/>
    <property type="match status" value="1"/>
</dbReference>
<dbReference type="EMBL" id="VEVQ02000005">
    <property type="protein sequence ID" value="NHN25940.1"/>
    <property type="molecule type" value="Genomic_DNA"/>
</dbReference>
<evidence type="ECO:0000256" key="1">
    <source>
        <dbReference type="ARBA" id="ARBA00022729"/>
    </source>
</evidence>
<gene>
    <name evidence="3" type="ORF">FIA58_009665</name>
</gene>
<keyword evidence="1" id="KW-0732">Signal</keyword>
<reference evidence="3 4" key="3">
    <citation type="submission" date="2020-02" db="EMBL/GenBank/DDBJ databases">
        <title>Flavobacterium profundi sp. nov., isolated from a deep-sea seamount.</title>
        <authorList>
            <person name="Zhang D.-C."/>
        </authorList>
    </citation>
    <scope>NUCLEOTIDE SEQUENCE [LARGE SCALE GENOMIC DNA]</scope>
    <source>
        <strain evidence="3 4">EC11</strain>
    </source>
</reference>
<reference evidence="3 4" key="2">
    <citation type="submission" date="2019-05" db="EMBL/GenBank/DDBJ databases">
        <authorList>
            <person name="Lianzixin W."/>
        </authorList>
    </citation>
    <scope>NUCLEOTIDE SEQUENCE [LARGE SCALE GENOMIC DNA]</scope>
    <source>
        <strain evidence="3 4">EC11</strain>
    </source>
</reference>
<dbReference type="NCBIfam" id="TIGR03803">
    <property type="entry name" value="Gloeo_Verruco"/>
    <property type="match status" value="2"/>
</dbReference>
<accession>A0ABX0IQ60</accession>
<name>A0ABX0IQ60_9FLAO</name>
<keyword evidence="4" id="KW-1185">Reference proteome</keyword>
<organism evidence="3 4">
    <name type="scientific">Flavobacterium jejuense</name>
    <dbReference type="NCBI Taxonomy" id="1544455"/>
    <lineage>
        <taxon>Bacteria</taxon>
        <taxon>Pseudomonadati</taxon>
        <taxon>Bacteroidota</taxon>
        <taxon>Flavobacteriia</taxon>
        <taxon>Flavobacteriales</taxon>
        <taxon>Flavobacteriaceae</taxon>
        <taxon>Flavobacterium</taxon>
    </lineage>
</organism>
<feature type="domain" description="Secretion system C-terminal sorting" evidence="2">
    <location>
        <begin position="88"/>
        <end position="152"/>
    </location>
</feature>
<dbReference type="InterPro" id="IPR026444">
    <property type="entry name" value="Secre_tail"/>
</dbReference>
<reference evidence="4" key="1">
    <citation type="submission" date="2019-05" db="EMBL/GenBank/DDBJ databases">
        <title>Flavobacterium profundi sp. nov., isolated from a deep-sea seamount.</title>
        <authorList>
            <person name="Zhang D.-C."/>
        </authorList>
    </citation>
    <scope>NUCLEOTIDE SEQUENCE [LARGE SCALE GENOMIC DNA]</scope>
    <source>
        <strain evidence="4">EC11</strain>
    </source>
</reference>
<protein>
    <submittedName>
        <fullName evidence="3">T9SS type A sorting domain-containing protein</fullName>
    </submittedName>
</protein>
<evidence type="ECO:0000313" key="3">
    <source>
        <dbReference type="EMBL" id="NHN25940.1"/>
    </source>
</evidence>
<dbReference type="Proteomes" id="UP000817854">
    <property type="component" value="Unassembled WGS sequence"/>
</dbReference>